<dbReference type="EMBL" id="JABWMJ010000005">
    <property type="protein sequence ID" value="NUZ06445.1"/>
    <property type="molecule type" value="Genomic_DNA"/>
</dbReference>
<reference evidence="2 3" key="1">
    <citation type="submission" date="2020-06" db="EMBL/GenBank/DDBJ databases">
        <title>Schlegella sp. ID0723 isolated from air conditioner.</title>
        <authorList>
            <person name="Kim D.Y."/>
            <person name="Kim D.-U."/>
        </authorList>
    </citation>
    <scope>NUCLEOTIDE SEQUENCE [LARGE SCALE GENOMIC DNA]</scope>
    <source>
        <strain evidence="2 3">ID0723</strain>
    </source>
</reference>
<feature type="chain" id="PRO_5031319246" evidence="1">
    <location>
        <begin position="39"/>
        <end position="210"/>
    </location>
</feature>
<proteinExistence type="predicted"/>
<accession>A0A7Y6NNI1</accession>
<dbReference type="RefSeq" id="WP_176069303.1">
    <property type="nucleotide sequence ID" value="NZ_JABWMJ010000005.1"/>
</dbReference>
<feature type="signal peptide" evidence="1">
    <location>
        <begin position="1"/>
        <end position="38"/>
    </location>
</feature>
<evidence type="ECO:0000313" key="2">
    <source>
        <dbReference type="EMBL" id="NUZ06445.1"/>
    </source>
</evidence>
<evidence type="ECO:0000256" key="1">
    <source>
        <dbReference type="SAM" id="SignalP"/>
    </source>
</evidence>
<dbReference type="InterPro" id="IPR018718">
    <property type="entry name" value="DUF2242"/>
</dbReference>
<keyword evidence="3" id="KW-1185">Reference proteome</keyword>
<dbReference type="PROSITE" id="PS51257">
    <property type="entry name" value="PROKAR_LIPOPROTEIN"/>
    <property type="match status" value="1"/>
</dbReference>
<gene>
    <name evidence="2" type="ORF">HQN59_11805</name>
</gene>
<name>A0A7Y6NNI1_9BURK</name>
<dbReference type="Pfam" id="PF10001">
    <property type="entry name" value="DUF2242"/>
    <property type="match status" value="1"/>
</dbReference>
<comment type="caution">
    <text evidence="2">The sequence shown here is derived from an EMBL/GenBank/DDBJ whole genome shotgun (WGS) entry which is preliminary data.</text>
</comment>
<dbReference type="Proteomes" id="UP000529637">
    <property type="component" value="Unassembled WGS sequence"/>
</dbReference>
<protein>
    <submittedName>
        <fullName evidence="2">DUF2242 domain-containing protein</fullName>
    </submittedName>
</protein>
<keyword evidence="1" id="KW-0732">Signal</keyword>
<sequence length="210" mass="21992">MSTPSLRTIFAAPRRGSRRAAGAAALAAVLLLAGCAGALTPIETQDAFEADSTYSRTFAAVDADTCEAARRALLSQGYIVNSATAQQVRGKKSFQPAGDVHADIEFTVVCAREGYKGVRTIAFVNAVQDNYRVRKSNNSASLGVSPFGSVSLPFAGSDEALVKVGSATIRNPTFYERFFQLIENYLAGDTGQRMPDASASAPAAAASAAR</sequence>
<dbReference type="AlphaFoldDB" id="A0A7Y6NNI1"/>
<organism evidence="2 3">
    <name type="scientific">Piscinibacter koreensis</name>
    <dbReference type="NCBI Taxonomy" id="2742824"/>
    <lineage>
        <taxon>Bacteria</taxon>
        <taxon>Pseudomonadati</taxon>
        <taxon>Pseudomonadota</taxon>
        <taxon>Betaproteobacteria</taxon>
        <taxon>Burkholderiales</taxon>
        <taxon>Sphaerotilaceae</taxon>
        <taxon>Piscinibacter</taxon>
    </lineage>
</organism>
<evidence type="ECO:0000313" key="3">
    <source>
        <dbReference type="Proteomes" id="UP000529637"/>
    </source>
</evidence>